<dbReference type="Proteomes" id="UP000762253">
    <property type="component" value="Unassembled WGS sequence"/>
</dbReference>
<evidence type="ECO:0000256" key="1">
    <source>
        <dbReference type="ARBA" id="ARBA00023015"/>
    </source>
</evidence>
<proteinExistence type="predicted"/>
<reference evidence="5 6" key="1">
    <citation type="submission" date="2018-06" db="EMBL/GenBank/DDBJ databases">
        <title>Comparative genomics of Brasilonema spp. strains.</title>
        <authorList>
            <person name="Alvarenga D.O."/>
            <person name="Fiore M.F."/>
            <person name="Varani A.M."/>
        </authorList>
    </citation>
    <scope>NUCLEOTIDE SEQUENCE [LARGE SCALE GENOMIC DNA]</scope>
    <source>
        <strain evidence="5 6">UFV-OR1</strain>
    </source>
</reference>
<dbReference type="Pfam" id="PF12833">
    <property type="entry name" value="HTH_18"/>
    <property type="match status" value="1"/>
</dbReference>
<comment type="caution">
    <text evidence="5">The sequence shown here is derived from an EMBL/GenBank/DDBJ whole genome shotgun (WGS) entry which is preliminary data.</text>
</comment>
<dbReference type="InterPro" id="IPR018060">
    <property type="entry name" value="HTH_AraC"/>
</dbReference>
<feature type="domain" description="HTH araC/xylS-type" evidence="4">
    <location>
        <begin position="227"/>
        <end position="325"/>
    </location>
</feature>
<dbReference type="PRINTS" id="PR00032">
    <property type="entry name" value="HTHARAC"/>
</dbReference>
<dbReference type="PROSITE" id="PS01124">
    <property type="entry name" value="HTH_ARAC_FAMILY_2"/>
    <property type="match status" value="1"/>
</dbReference>
<protein>
    <submittedName>
        <fullName evidence="5">AraC family transcriptional regulator</fullName>
    </submittedName>
</protein>
<dbReference type="PROSITE" id="PS00041">
    <property type="entry name" value="HTH_ARAC_FAMILY_1"/>
    <property type="match status" value="1"/>
</dbReference>
<dbReference type="SUPFAM" id="SSF46689">
    <property type="entry name" value="Homeodomain-like"/>
    <property type="match status" value="2"/>
</dbReference>
<dbReference type="EMBL" id="QMEC01000077">
    <property type="protein sequence ID" value="NMF64794.1"/>
    <property type="molecule type" value="Genomic_DNA"/>
</dbReference>
<evidence type="ECO:0000313" key="5">
    <source>
        <dbReference type="EMBL" id="NMF64794.1"/>
    </source>
</evidence>
<dbReference type="SMART" id="SM00342">
    <property type="entry name" value="HTH_ARAC"/>
    <property type="match status" value="1"/>
</dbReference>
<dbReference type="InterPro" id="IPR009057">
    <property type="entry name" value="Homeodomain-like_sf"/>
</dbReference>
<evidence type="ECO:0000259" key="4">
    <source>
        <dbReference type="PROSITE" id="PS01124"/>
    </source>
</evidence>
<accession>A0ABX1MDC8</accession>
<gene>
    <name evidence="5" type="ORF">DP115_19290</name>
</gene>
<evidence type="ECO:0000256" key="2">
    <source>
        <dbReference type="ARBA" id="ARBA00023125"/>
    </source>
</evidence>
<sequence>MTITLTQKDSAQLWAEAEQNSTWNAASEPFEIICQIPKQLGKGYVRDIEVYPQLWLSISDYKYHDDVLLKAPARNHPVQFSVLLSGMVGDGTGEYFGGGYTLISGSGVQRAMTFEIRKSQHVGIDIHMQPDLLATFFPTHDGQISPELSLLVKGNDWQTLLYPETTTAINFVAQQMINCPYQGMTKRIYLQAKVLELMALQLAPILADQGGVHSSGQLKAQTIARLNYAREILLSSLENPPSILELAQQVGVSDRTLRRGFQKLFGTTVFGYLTDKRMEWAEQLLRQGNTTVAAVANRIGYSHQGRFALTFKRKYGITPSECFLGKMSVSEP</sequence>
<dbReference type="RefSeq" id="WP_169266377.1">
    <property type="nucleotide sequence ID" value="NZ_QMEC01000077.1"/>
</dbReference>
<keyword evidence="6" id="KW-1185">Reference proteome</keyword>
<organism evidence="5 6">
    <name type="scientific">Brasilonema octagenarum UFV-OR1</name>
    <dbReference type="NCBI Taxonomy" id="417115"/>
    <lineage>
        <taxon>Bacteria</taxon>
        <taxon>Bacillati</taxon>
        <taxon>Cyanobacteriota</taxon>
        <taxon>Cyanophyceae</taxon>
        <taxon>Nostocales</taxon>
        <taxon>Scytonemataceae</taxon>
        <taxon>Brasilonema</taxon>
        <taxon>Octagenarum group</taxon>
    </lineage>
</organism>
<dbReference type="InterPro" id="IPR053142">
    <property type="entry name" value="PchR_regulatory_protein"/>
</dbReference>
<name>A0ABX1MDC8_9CYAN</name>
<dbReference type="InterPro" id="IPR018062">
    <property type="entry name" value="HTH_AraC-typ_CS"/>
</dbReference>
<dbReference type="Gene3D" id="1.10.10.60">
    <property type="entry name" value="Homeodomain-like"/>
    <property type="match status" value="1"/>
</dbReference>
<dbReference type="InterPro" id="IPR020449">
    <property type="entry name" value="Tscrpt_reg_AraC-type_HTH"/>
</dbReference>
<dbReference type="PANTHER" id="PTHR47893">
    <property type="entry name" value="REGULATORY PROTEIN PCHR"/>
    <property type="match status" value="1"/>
</dbReference>
<keyword evidence="3" id="KW-0804">Transcription</keyword>
<dbReference type="PANTHER" id="PTHR47893:SF1">
    <property type="entry name" value="REGULATORY PROTEIN PCHR"/>
    <property type="match status" value="1"/>
</dbReference>
<evidence type="ECO:0000313" key="6">
    <source>
        <dbReference type="Proteomes" id="UP000762253"/>
    </source>
</evidence>
<keyword evidence="2" id="KW-0238">DNA-binding</keyword>
<keyword evidence="1" id="KW-0805">Transcription regulation</keyword>
<evidence type="ECO:0000256" key="3">
    <source>
        <dbReference type="ARBA" id="ARBA00023163"/>
    </source>
</evidence>